<dbReference type="KEGG" id="huw:FPZ11_04350"/>
<evidence type="ECO:0000259" key="2">
    <source>
        <dbReference type="Pfam" id="PF01882"/>
    </source>
</evidence>
<feature type="transmembrane region" description="Helical" evidence="1">
    <location>
        <begin position="20"/>
        <end position="36"/>
    </location>
</feature>
<dbReference type="AlphaFoldDB" id="A0A5B8M3E1"/>
<dbReference type="PANTHER" id="PTHR34351:SF1">
    <property type="entry name" value="SLR1927 PROTEIN"/>
    <property type="match status" value="1"/>
</dbReference>
<organism evidence="3 4">
    <name type="scientific">Humibacter ginsenosidimutans</name>
    <dbReference type="NCBI Taxonomy" id="2599293"/>
    <lineage>
        <taxon>Bacteria</taxon>
        <taxon>Bacillati</taxon>
        <taxon>Actinomycetota</taxon>
        <taxon>Actinomycetes</taxon>
        <taxon>Micrococcales</taxon>
        <taxon>Microbacteriaceae</taxon>
        <taxon>Humibacter</taxon>
    </lineage>
</organism>
<feature type="transmembrane region" description="Helical" evidence="1">
    <location>
        <begin position="42"/>
        <end position="61"/>
    </location>
</feature>
<protein>
    <submittedName>
        <fullName evidence="3">DUF58 domain-containing protein</fullName>
    </submittedName>
</protein>
<feature type="domain" description="DUF58" evidence="2">
    <location>
        <begin position="216"/>
        <end position="301"/>
    </location>
</feature>
<keyword evidence="1" id="KW-0812">Transmembrane</keyword>
<keyword evidence="1" id="KW-0472">Membrane</keyword>
<evidence type="ECO:0000256" key="1">
    <source>
        <dbReference type="SAM" id="Phobius"/>
    </source>
</evidence>
<keyword evidence="1" id="KW-1133">Transmembrane helix</keyword>
<proteinExistence type="predicted"/>
<dbReference type="RefSeq" id="WP_146318691.1">
    <property type="nucleotide sequence ID" value="NZ_CP042305.1"/>
</dbReference>
<evidence type="ECO:0000313" key="3">
    <source>
        <dbReference type="EMBL" id="QDZ14110.1"/>
    </source>
</evidence>
<dbReference type="Pfam" id="PF01882">
    <property type="entry name" value="DUF58"/>
    <property type="match status" value="1"/>
</dbReference>
<dbReference type="EMBL" id="CP042305">
    <property type="protein sequence ID" value="QDZ14110.1"/>
    <property type="molecule type" value="Genomic_DNA"/>
</dbReference>
<dbReference type="PANTHER" id="PTHR34351">
    <property type="entry name" value="SLR1927 PROTEIN-RELATED"/>
    <property type="match status" value="1"/>
</dbReference>
<reference evidence="3 4" key="1">
    <citation type="submission" date="2019-07" db="EMBL/GenBank/DDBJ databases">
        <title>Full genome sequence of Humibacter sp. WJ7-1.</title>
        <authorList>
            <person name="Im W.-T."/>
        </authorList>
    </citation>
    <scope>NUCLEOTIDE SEQUENCE [LARGE SCALE GENOMIC DNA]</scope>
    <source>
        <strain evidence="3 4">WJ7-1</strain>
    </source>
</reference>
<gene>
    <name evidence="3" type="ORF">FPZ11_04350</name>
</gene>
<dbReference type="Proteomes" id="UP000320216">
    <property type="component" value="Chromosome"/>
</dbReference>
<evidence type="ECO:0000313" key="4">
    <source>
        <dbReference type="Proteomes" id="UP000320216"/>
    </source>
</evidence>
<keyword evidence="4" id="KW-1185">Reference proteome</keyword>
<dbReference type="OrthoDB" id="9812729at2"/>
<dbReference type="InterPro" id="IPR002881">
    <property type="entry name" value="DUF58"/>
</dbReference>
<name>A0A5B8M3E1_9MICO</name>
<accession>A0A5B8M3E1</accession>
<sequence>MTGRRVGTAAQRPRPTWRGVGLGVAGVIAMFGAAWFGRVDLLVLGLVLLLLPLAAAIAITVDRPWISVTRTFESDVVSAGDTARVTLTLRNESNRRAPGVRWRDACPPGLLGPGFAPLRTLGEHARASRDRSDTVVVQHTVTTSGRGVYRVGPVLLERTDPFGLMRCVYAVGTAKPLIVVPRAADLGAGEFDVSRSEGYEHELVKHSIPNADELIAREYRPGDPMRRVHWRATARHDKLMVRQEEPRSNPETWMLLDTDLGRPVSHHQGRERVNERFETAVELAASIGAHLIDQGYVLGIAETAPLQLSGRPGIGRAGLAGLPVSAYDPPGGGHSLLTSLAALQQLPRDSTDAVSVLSAALRRNPQAVPVFLVIVDGDDDELAGLAGLRPLCDPLVAFLVARRPELRERLERYGITCVDVAAGESPESAWRKAGIRSQVTHHV</sequence>